<feature type="non-terminal residue" evidence="1">
    <location>
        <position position="58"/>
    </location>
</feature>
<proteinExistence type="predicted"/>
<evidence type="ECO:0000313" key="1">
    <source>
        <dbReference type="EMBL" id="SBR95955.1"/>
    </source>
</evidence>
<reference evidence="1" key="2">
    <citation type="submission" date="2016-06" db="EMBL/GenBank/DDBJ databases">
        <title>The genome of a short-lived fish provides insights into sex chromosome evolution and the genetic control of aging.</title>
        <authorList>
            <person name="Reichwald K."/>
            <person name="Felder M."/>
            <person name="Petzold A."/>
            <person name="Koch P."/>
            <person name="Groth M."/>
            <person name="Platzer M."/>
        </authorList>
    </citation>
    <scope>NUCLEOTIDE SEQUENCE</scope>
    <source>
        <tissue evidence="1">Brain</tissue>
    </source>
</reference>
<organism evidence="1">
    <name type="scientific">Nothobranchius rachovii</name>
    <name type="common">bluefin notho</name>
    <dbReference type="NCBI Taxonomy" id="451742"/>
    <lineage>
        <taxon>Eukaryota</taxon>
        <taxon>Metazoa</taxon>
        <taxon>Chordata</taxon>
        <taxon>Craniata</taxon>
        <taxon>Vertebrata</taxon>
        <taxon>Euteleostomi</taxon>
        <taxon>Actinopterygii</taxon>
        <taxon>Neopterygii</taxon>
        <taxon>Teleostei</taxon>
        <taxon>Neoteleostei</taxon>
        <taxon>Acanthomorphata</taxon>
        <taxon>Ovalentaria</taxon>
        <taxon>Atherinomorphae</taxon>
        <taxon>Cyprinodontiformes</taxon>
        <taxon>Nothobranchiidae</taxon>
        <taxon>Nothobranchius</taxon>
    </lineage>
</organism>
<reference evidence="1" key="1">
    <citation type="submission" date="2016-05" db="EMBL/GenBank/DDBJ databases">
        <authorList>
            <person name="Lavstsen T."/>
            <person name="Jespersen J.S."/>
        </authorList>
    </citation>
    <scope>NUCLEOTIDE SEQUENCE</scope>
    <source>
        <tissue evidence="1">Brain</tissue>
    </source>
</reference>
<sequence length="58" mass="6660">MTAQESLDLIFDHDSETEEDVSRFRQGSFVSIALLNLIILIMSNMRKLLVILCLCLFI</sequence>
<dbReference type="AlphaFoldDB" id="A0A1A8QQB1"/>
<gene>
    <name evidence="1" type="primary">Nfu_g_1_015901</name>
</gene>
<protein>
    <submittedName>
        <fullName evidence="1">Uncharacterized protein</fullName>
    </submittedName>
</protein>
<accession>A0A1A8QQB1</accession>
<name>A0A1A8QQB1_9TELE</name>
<dbReference type="EMBL" id="HAEI01006060">
    <property type="protein sequence ID" value="SBR95955.1"/>
    <property type="molecule type" value="Transcribed_RNA"/>
</dbReference>